<dbReference type="eggNOG" id="COG0607">
    <property type="taxonomic scope" value="Bacteria"/>
</dbReference>
<dbReference type="GO" id="GO:0016779">
    <property type="term" value="F:nucleotidyltransferase activity"/>
    <property type="evidence" value="ECO:0007669"/>
    <property type="project" value="TreeGrafter"/>
</dbReference>
<dbReference type="OrthoDB" id="9804286at2"/>
<dbReference type="SUPFAM" id="SSF69572">
    <property type="entry name" value="Activating enzymes of the ubiquitin-like proteins"/>
    <property type="match status" value="1"/>
</dbReference>
<dbReference type="PANTHER" id="PTHR10953:SF102">
    <property type="entry name" value="ADENYLYLTRANSFERASE AND SULFURTRANSFERASE MOCS3"/>
    <property type="match status" value="1"/>
</dbReference>
<keyword evidence="3" id="KW-1185">Reference proteome</keyword>
<dbReference type="GO" id="GO:0008641">
    <property type="term" value="F:ubiquitin-like modifier activating enzyme activity"/>
    <property type="evidence" value="ECO:0007669"/>
    <property type="project" value="InterPro"/>
</dbReference>
<dbReference type="GO" id="GO:0008146">
    <property type="term" value="F:sulfotransferase activity"/>
    <property type="evidence" value="ECO:0007669"/>
    <property type="project" value="TreeGrafter"/>
</dbReference>
<dbReference type="EMBL" id="CAIT01000008">
    <property type="protein sequence ID" value="CCH55037.1"/>
    <property type="molecule type" value="Genomic_DNA"/>
</dbReference>
<evidence type="ECO:0000313" key="2">
    <source>
        <dbReference type="EMBL" id="CCH55037.1"/>
    </source>
</evidence>
<dbReference type="Pfam" id="PF00899">
    <property type="entry name" value="ThiF"/>
    <property type="match status" value="1"/>
</dbReference>
<dbReference type="InterPro" id="IPR045886">
    <property type="entry name" value="ThiF/MoeB/HesA"/>
</dbReference>
<evidence type="ECO:0000259" key="1">
    <source>
        <dbReference type="PROSITE" id="PS50206"/>
    </source>
</evidence>
<dbReference type="InterPro" id="IPR035985">
    <property type="entry name" value="Ubiquitin-activating_enz"/>
</dbReference>
<protein>
    <submittedName>
        <fullName evidence="2">UBA/THIF-type NAD/FAD binding protein</fullName>
    </submittedName>
</protein>
<evidence type="ECO:0000313" key="3">
    <source>
        <dbReference type="Proteomes" id="UP000009309"/>
    </source>
</evidence>
<dbReference type="Gene3D" id="3.40.250.10">
    <property type="entry name" value="Rhodanese-like domain"/>
    <property type="match status" value="1"/>
</dbReference>
<dbReference type="RefSeq" id="WP_009283609.1">
    <property type="nucleotide sequence ID" value="NZ_CAIT01000008.1"/>
</dbReference>
<dbReference type="Gene3D" id="3.40.50.720">
    <property type="entry name" value="NAD(P)-binding Rossmann-like Domain"/>
    <property type="match status" value="1"/>
</dbReference>
<dbReference type="InterPro" id="IPR001763">
    <property type="entry name" value="Rhodanese-like_dom"/>
</dbReference>
<dbReference type="GO" id="GO:0004792">
    <property type="term" value="F:thiosulfate-cyanide sulfurtransferase activity"/>
    <property type="evidence" value="ECO:0007669"/>
    <property type="project" value="TreeGrafter"/>
</dbReference>
<reference evidence="2 3" key="1">
    <citation type="journal article" date="2012" name="J. Bacteriol.">
        <title>Genome Sequence of the Filamentous Bacterium Fibrisoma limi BUZ 3T.</title>
        <authorList>
            <person name="Filippini M."/>
            <person name="Qi W."/>
            <person name="Jaenicke S."/>
            <person name="Goesmann A."/>
            <person name="Smits T.H."/>
            <person name="Bagheri H.C."/>
        </authorList>
    </citation>
    <scope>NUCLEOTIDE SEQUENCE [LARGE SCALE GENOMIC DNA]</scope>
    <source>
        <strain evidence="3">BUZ 3T</strain>
    </source>
</reference>
<proteinExistence type="predicted"/>
<organism evidence="2 3">
    <name type="scientific">Fibrisoma limi BUZ 3</name>
    <dbReference type="NCBI Taxonomy" id="1185876"/>
    <lineage>
        <taxon>Bacteria</taxon>
        <taxon>Pseudomonadati</taxon>
        <taxon>Bacteroidota</taxon>
        <taxon>Cytophagia</taxon>
        <taxon>Cytophagales</taxon>
        <taxon>Spirosomataceae</taxon>
        <taxon>Fibrisoma</taxon>
    </lineage>
</organism>
<dbReference type="Pfam" id="PF00581">
    <property type="entry name" value="Rhodanese"/>
    <property type="match status" value="1"/>
</dbReference>
<dbReference type="GO" id="GO:0005829">
    <property type="term" value="C:cytosol"/>
    <property type="evidence" value="ECO:0007669"/>
    <property type="project" value="TreeGrafter"/>
</dbReference>
<dbReference type="eggNOG" id="COG0476">
    <property type="taxonomic scope" value="Bacteria"/>
</dbReference>
<name>I2GMB0_9BACT</name>
<gene>
    <name evidence="2" type="ORF">BN8_04268</name>
</gene>
<dbReference type="AlphaFoldDB" id="I2GMB0"/>
<dbReference type="CDD" id="cd00757">
    <property type="entry name" value="ThiF_MoeB_HesA_family"/>
    <property type="match status" value="1"/>
</dbReference>
<dbReference type="STRING" id="1185876.BN8_04268"/>
<comment type="caution">
    <text evidence="2">The sequence shown here is derived from an EMBL/GenBank/DDBJ whole genome shotgun (WGS) entry which is preliminary data.</text>
</comment>
<dbReference type="InterPro" id="IPR000594">
    <property type="entry name" value="ThiF_NAD_FAD-bd"/>
</dbReference>
<dbReference type="SMART" id="SM00450">
    <property type="entry name" value="RHOD"/>
    <property type="match status" value="1"/>
</dbReference>
<sequence length="405" mass="44686">MESTTLLPTEQQRYQKHLNLPEIGPEGQLRLKNARVLVVGAGGLGCPVLLYLTAAGVGTIGVVDPDVVDMSNLQRQVLYTTDEVGKPKAKIAVSHLMRLNPELHFNTYTLALDISNARSIIEEYDIVVDCTDNFKVRYLVNDVCVTLGKPFVYGAIHRFEGQVAVLNAPIPAPSSDGTSDAVKAFGDGYSKPASDEHKVRRGPTYRCLFPEYPNEIEIPNCNDTGVLGVLPGVIGTLQANEVIKLITGIGQPLNEHLLMMDLLSMQQQKIKVKRRADADELARQGLASGYRPATATSTGPQKMSARELADRLARGESIFLLDVRERPEYDLCHLEQAVLIPIDMIPNNRKRIPTDRPVVVYCHHGIRSANVANYLYAQEGLTNLYNLEGGIDAWAREIEPEMAVY</sequence>
<feature type="domain" description="Rhodanese" evidence="1">
    <location>
        <begin position="314"/>
        <end position="403"/>
    </location>
</feature>
<dbReference type="InterPro" id="IPR036873">
    <property type="entry name" value="Rhodanese-like_dom_sf"/>
</dbReference>
<dbReference type="PANTHER" id="PTHR10953">
    <property type="entry name" value="UBIQUITIN-ACTIVATING ENZYME E1"/>
    <property type="match status" value="1"/>
</dbReference>
<dbReference type="Proteomes" id="UP000009309">
    <property type="component" value="Unassembled WGS sequence"/>
</dbReference>
<dbReference type="PROSITE" id="PS50206">
    <property type="entry name" value="RHODANESE_3"/>
    <property type="match status" value="1"/>
</dbReference>
<accession>I2GMB0</accession>